<gene>
    <name evidence="1" type="ORF">ACFSJT_00695</name>
</gene>
<keyword evidence="2" id="KW-1185">Reference proteome</keyword>
<evidence type="ECO:0008006" key="3">
    <source>
        <dbReference type="Google" id="ProtNLM"/>
    </source>
</evidence>
<comment type="caution">
    <text evidence="1">The sequence shown here is derived from an EMBL/GenBank/DDBJ whole genome shotgun (WGS) entry which is preliminary data.</text>
</comment>
<organism evidence="1 2">
    <name type="scientific">Aquimarina celericrescens</name>
    <dbReference type="NCBI Taxonomy" id="1964542"/>
    <lineage>
        <taxon>Bacteria</taxon>
        <taxon>Pseudomonadati</taxon>
        <taxon>Bacteroidota</taxon>
        <taxon>Flavobacteriia</taxon>
        <taxon>Flavobacteriales</taxon>
        <taxon>Flavobacteriaceae</taxon>
        <taxon>Aquimarina</taxon>
    </lineage>
</organism>
<accession>A0ABW5AQP4</accession>
<evidence type="ECO:0000313" key="2">
    <source>
        <dbReference type="Proteomes" id="UP001597344"/>
    </source>
</evidence>
<dbReference type="EMBL" id="JBHUHY010000002">
    <property type="protein sequence ID" value="MFD2185293.1"/>
    <property type="molecule type" value="Genomic_DNA"/>
</dbReference>
<sequence>MNYSKTVPFFLILLLFIRCSNDNTSKNLLLAPDNWRGEIIEFPLKFASSLTYSGTEHVRFAPGWGEKDATDYFSYVFLWEIDENPQLSIKKLETEIETYFDGLMSMVSKMNLNLFKKLPKAKAFFEKVNDSVYVGKVMTYDAFTTKKEVNLNIIVDYKFCDELNKHLVLFNLSPQHPKHSIWKKMQKVTIDANCEQINN</sequence>
<reference evidence="2" key="1">
    <citation type="journal article" date="2019" name="Int. J. Syst. Evol. Microbiol.">
        <title>The Global Catalogue of Microorganisms (GCM) 10K type strain sequencing project: providing services to taxonomists for standard genome sequencing and annotation.</title>
        <authorList>
            <consortium name="The Broad Institute Genomics Platform"/>
            <consortium name="The Broad Institute Genome Sequencing Center for Infectious Disease"/>
            <person name="Wu L."/>
            <person name="Ma J."/>
        </authorList>
    </citation>
    <scope>NUCLEOTIDE SEQUENCE [LARGE SCALE GENOMIC DNA]</scope>
    <source>
        <strain evidence="2">DT92</strain>
    </source>
</reference>
<evidence type="ECO:0000313" key="1">
    <source>
        <dbReference type="EMBL" id="MFD2185293.1"/>
    </source>
</evidence>
<name>A0ABW5AQP4_9FLAO</name>
<proteinExistence type="predicted"/>
<dbReference type="RefSeq" id="WP_378318257.1">
    <property type="nucleotide sequence ID" value="NZ_JBHUHY010000002.1"/>
</dbReference>
<protein>
    <recommendedName>
        <fullName evidence="3">Lipoprotein</fullName>
    </recommendedName>
</protein>
<dbReference type="Proteomes" id="UP001597344">
    <property type="component" value="Unassembled WGS sequence"/>
</dbReference>